<gene>
    <name evidence="2" type="ORF">LCGC14_1608580</name>
</gene>
<evidence type="ECO:0000313" key="2">
    <source>
        <dbReference type="EMBL" id="KKM24093.1"/>
    </source>
</evidence>
<proteinExistence type="predicted"/>
<protein>
    <submittedName>
        <fullName evidence="2">Uncharacterized protein</fullName>
    </submittedName>
</protein>
<comment type="caution">
    <text evidence="2">The sequence shown here is derived from an EMBL/GenBank/DDBJ whole genome shotgun (WGS) entry which is preliminary data.</text>
</comment>
<keyword evidence="1" id="KW-0175">Coiled coil</keyword>
<accession>A0A0F9KPW8</accession>
<organism evidence="2">
    <name type="scientific">marine sediment metagenome</name>
    <dbReference type="NCBI Taxonomy" id="412755"/>
    <lineage>
        <taxon>unclassified sequences</taxon>
        <taxon>metagenomes</taxon>
        <taxon>ecological metagenomes</taxon>
    </lineage>
</organism>
<evidence type="ECO:0000256" key="1">
    <source>
        <dbReference type="SAM" id="Coils"/>
    </source>
</evidence>
<name>A0A0F9KPW8_9ZZZZ</name>
<dbReference type="AlphaFoldDB" id="A0A0F9KPW8"/>
<dbReference type="EMBL" id="LAZR01012994">
    <property type="protein sequence ID" value="KKM24093.1"/>
    <property type="molecule type" value="Genomic_DNA"/>
</dbReference>
<feature type="coiled-coil region" evidence="1">
    <location>
        <begin position="558"/>
        <end position="616"/>
    </location>
</feature>
<sequence length="739" mass="86532">MGEERIQEILNTIQKIKDSKKSVTSYFKSSNVPFSKAQYYNYLKCVKKYGEECLKDGRKDGNNRKLTQSIKDYINICIKEEPSISASQLRMNIQKQFDTDISKSSINDFRKSKGLPRQPLKKKEYKFKSSGGGEILTSLAFFSGIIDVFTKTIVARVNEVRESPSFKRSQTMKKDHQTFRVQGKFTKEYNQLKSVRENRFKSIDEKILKKNYSSMNIFYMSEKIISRYNLALLCLPLVTENGKSSRVNRVKGNDLAFLCGYNYKDAALDKYLRELKYLKVSEKLIIETAKFWLNFWRDRDGEETISVCYYIDGNTKALWSQDRCYKGKVTMLGRVMNCLENVFIHDGKGHPLYFQTFHGHADLGEHALGMITKLMKHFSDVSSQISIKRVLVMDGGGNSVKTMRAFSDSKDDEYFITILDNNQVKERKFKHKNRKTRYKYGAATLIACKIELLDSKEAGYIYETRAVIVKWDNGRESVLVTNIPAELLDASEITKRYFDRWPKQEKEFRNYKGSLNIHRIVGYGKKLEDYGTMKEKYSKIKKTIRKLRTKLKEPLMEIDKIEKELASLYRKEKKLREKSKIEFGKRVLSESDSEKLKQLEREIKKCLLRQKTIEKDHSDDFTKLKKNMKEEGRIRFKDKVYRIDTELDQIMTCFKLSFANLCSFLLTECMNHEKYELQSLFESIFQLGGNAKITDYEKIIKLERNPKESNVMKKVEGCIKKLNDMKIQNPEGHLLQFSM</sequence>
<reference evidence="2" key="1">
    <citation type="journal article" date="2015" name="Nature">
        <title>Complex archaea that bridge the gap between prokaryotes and eukaryotes.</title>
        <authorList>
            <person name="Spang A."/>
            <person name="Saw J.H."/>
            <person name="Jorgensen S.L."/>
            <person name="Zaremba-Niedzwiedzka K."/>
            <person name="Martijn J."/>
            <person name="Lind A.E."/>
            <person name="van Eijk R."/>
            <person name="Schleper C."/>
            <person name="Guy L."/>
            <person name="Ettema T.J."/>
        </authorList>
    </citation>
    <scope>NUCLEOTIDE SEQUENCE</scope>
</reference>